<proteinExistence type="predicted"/>
<dbReference type="Proteomes" id="UP000316726">
    <property type="component" value="Chromosome 18"/>
</dbReference>
<feature type="compositionally biased region" description="Basic residues" evidence="1">
    <location>
        <begin position="36"/>
        <end position="50"/>
    </location>
</feature>
<gene>
    <name evidence="2" type="ORF">A3770_18p81330</name>
</gene>
<dbReference type="EMBL" id="CP031051">
    <property type="protein sequence ID" value="QDZ25615.1"/>
    <property type="molecule type" value="Genomic_DNA"/>
</dbReference>
<dbReference type="NCBIfam" id="NF047558">
    <property type="entry name" value="TPR_END_plus"/>
    <property type="match status" value="1"/>
</dbReference>
<dbReference type="OrthoDB" id="439127at2759"/>
<evidence type="ECO:0000313" key="2">
    <source>
        <dbReference type="EMBL" id="QDZ25615.1"/>
    </source>
</evidence>
<reference evidence="2 3" key="1">
    <citation type="submission" date="2018-07" db="EMBL/GenBank/DDBJ databases">
        <title>The complete nuclear genome of the prasinophyte Chloropicon primus (CCMP1205).</title>
        <authorList>
            <person name="Pombert J.-F."/>
            <person name="Otis C."/>
            <person name="Turmel M."/>
            <person name="Lemieux C."/>
        </authorList>
    </citation>
    <scope>NUCLEOTIDE SEQUENCE [LARGE SCALE GENOMIC DNA]</scope>
    <source>
        <strain evidence="2 3">CCMP1205</strain>
    </source>
</reference>
<evidence type="ECO:0000256" key="1">
    <source>
        <dbReference type="SAM" id="MobiDB-lite"/>
    </source>
</evidence>
<protein>
    <recommendedName>
        <fullName evidence="4">PDZ domain-containing protein</fullName>
    </recommendedName>
</protein>
<organism evidence="2 3">
    <name type="scientific">Chloropicon primus</name>
    <dbReference type="NCBI Taxonomy" id="1764295"/>
    <lineage>
        <taxon>Eukaryota</taxon>
        <taxon>Viridiplantae</taxon>
        <taxon>Chlorophyta</taxon>
        <taxon>Chloropicophyceae</taxon>
        <taxon>Chloropicales</taxon>
        <taxon>Chloropicaceae</taxon>
        <taxon>Chloropicon</taxon>
    </lineage>
</organism>
<feature type="region of interest" description="Disordered" evidence="1">
    <location>
        <begin position="22"/>
        <end position="69"/>
    </location>
</feature>
<name>A0A5B8N113_9CHLO</name>
<dbReference type="PANTHER" id="PTHR47661:SF3">
    <property type="entry name" value="PROTEIN CONTAINING PDZ DOMAIN, A K-BOX DOMAIN, AND A TPR REGION"/>
    <property type="match status" value="1"/>
</dbReference>
<dbReference type="Gene3D" id="1.25.40.10">
    <property type="entry name" value="Tetratricopeptide repeat domain"/>
    <property type="match status" value="1"/>
</dbReference>
<feature type="compositionally biased region" description="Low complexity" evidence="1">
    <location>
        <begin position="22"/>
        <end position="35"/>
    </location>
</feature>
<evidence type="ECO:0008006" key="4">
    <source>
        <dbReference type="Google" id="ProtNLM"/>
    </source>
</evidence>
<sequence length="339" mass="37433">MLKGSLRVKSCQQGNLVVHAATRGGRAGRVPAARTGSRKQASRSQSFRRLRAAETNQEAGTGAGDWETWAPDGEGQDGAIYTVSLPKPIGVSIARGNDGRCYVSRVDPTRGTIDPRVQPGDKLLRVSQSFGEETWEALNYGQVAYAIRTRNGDVFFELQSRGGDMSIFEKKKVDDSTAEMFKAERNGGNYGIGTKELQQRNYIAAQETARERRELFDDGLEKFKGGDHENAILDWENVLGLEPANYMGDDFSKVSQIYQVAAYNIACAYAKMGQVDPGLEALEQALRSGFSDYDKCRNDPNLSNLRTSQNFRPLMDKFDEPIINMDAINAVKGLFGFGK</sequence>
<dbReference type="SUPFAM" id="SSF48452">
    <property type="entry name" value="TPR-like"/>
    <property type="match status" value="1"/>
</dbReference>
<dbReference type="InterPro" id="IPR011990">
    <property type="entry name" value="TPR-like_helical_dom_sf"/>
</dbReference>
<dbReference type="AlphaFoldDB" id="A0A5B8N113"/>
<dbReference type="STRING" id="1764295.A0A5B8N113"/>
<dbReference type="PANTHER" id="PTHR47661">
    <property type="entry name" value="PHOSPHOGLUCAN PHOSPHATASE LSF1, CHLOROPLASTIC"/>
    <property type="match status" value="1"/>
</dbReference>
<dbReference type="InterPro" id="IPR036034">
    <property type="entry name" value="PDZ_sf"/>
</dbReference>
<dbReference type="SUPFAM" id="SSF50156">
    <property type="entry name" value="PDZ domain-like"/>
    <property type="match status" value="1"/>
</dbReference>
<accession>A0A5B8N113</accession>
<evidence type="ECO:0000313" key="3">
    <source>
        <dbReference type="Proteomes" id="UP000316726"/>
    </source>
</evidence>
<keyword evidence="3" id="KW-1185">Reference proteome</keyword>